<reference evidence="7" key="1">
    <citation type="submission" date="2017-01" db="EMBL/GenBank/DDBJ databases">
        <authorList>
            <person name="Varghese N."/>
            <person name="Submissions S."/>
        </authorList>
    </citation>
    <scope>NUCLEOTIDE SEQUENCE [LARGE SCALE GENOMIC DNA]</scope>
    <source>
        <strain evidence="7">ASpG1</strain>
    </source>
</reference>
<dbReference type="AlphaFoldDB" id="A0A1N6P1V5"/>
<protein>
    <recommendedName>
        <fullName evidence="2">Pyridoxal phosphate homeostasis protein</fullName>
        <shortName evidence="2">PLP homeostasis protein</shortName>
    </recommendedName>
</protein>
<dbReference type="InterPro" id="IPR011078">
    <property type="entry name" value="PyrdxlP_homeostasis"/>
</dbReference>
<dbReference type="GO" id="GO:0030170">
    <property type="term" value="F:pyridoxal phosphate binding"/>
    <property type="evidence" value="ECO:0007669"/>
    <property type="project" value="UniProtKB-UniRule"/>
</dbReference>
<evidence type="ECO:0000313" key="6">
    <source>
        <dbReference type="EMBL" id="SIP98237.1"/>
    </source>
</evidence>
<evidence type="ECO:0000256" key="3">
    <source>
        <dbReference type="PIRSR" id="PIRSR004848-1"/>
    </source>
</evidence>
<feature type="domain" description="Alanine racemase N-terminal" evidence="5">
    <location>
        <begin position="34"/>
        <end position="234"/>
    </location>
</feature>
<sequence>MSIVADNRAGNLADNLAVIEERIQSACLRSGRSRDSVRLMAVTKRQPPELLEEALRLGLRLFGESRIQETKAKHALFPPSAEVHLIGHLQRNKARDAAQLYHAVQSIDAVRTVDALASRLEEEGREIGAFLEVNTSGEPSKEGVQGFGDLLQVALAIEASPRISLQGLMTIAPYTAEETPLRRAFAQLRDYRDRLEGELGRAVPDLSMGMSGDLEWAIREGSTLVRVGTALFGNRLS</sequence>
<proteinExistence type="inferred from homology"/>
<evidence type="ECO:0000256" key="1">
    <source>
        <dbReference type="ARBA" id="ARBA00022898"/>
    </source>
</evidence>
<dbReference type="Pfam" id="PF01168">
    <property type="entry name" value="Ala_racemase_N"/>
    <property type="match status" value="1"/>
</dbReference>
<evidence type="ECO:0000259" key="5">
    <source>
        <dbReference type="Pfam" id="PF01168"/>
    </source>
</evidence>
<dbReference type="Proteomes" id="UP000186400">
    <property type="component" value="Unassembled WGS sequence"/>
</dbReference>
<comment type="similarity">
    <text evidence="2 4">Belongs to the pyridoxal phosphate-binding protein YggS/PROSC family.</text>
</comment>
<keyword evidence="1 2" id="KW-0663">Pyridoxal phosphate</keyword>
<evidence type="ECO:0000256" key="2">
    <source>
        <dbReference type="HAMAP-Rule" id="MF_02087"/>
    </source>
</evidence>
<accession>A0A1N6P1V5</accession>
<evidence type="ECO:0000313" key="7">
    <source>
        <dbReference type="Proteomes" id="UP000186400"/>
    </source>
</evidence>
<comment type="function">
    <text evidence="2">Pyridoxal 5'-phosphate (PLP)-binding protein, which is involved in PLP homeostasis.</text>
</comment>
<name>A0A1N6P1V5_9SPIO</name>
<dbReference type="EMBL" id="FTMS01000002">
    <property type="protein sequence ID" value="SIP98237.1"/>
    <property type="molecule type" value="Genomic_DNA"/>
</dbReference>
<gene>
    <name evidence="6" type="ORF">SAMN05920897_10283</name>
</gene>
<keyword evidence="7" id="KW-1185">Reference proteome</keyword>
<dbReference type="CDD" id="cd00635">
    <property type="entry name" value="PLPDE_III_YBL036c_like"/>
    <property type="match status" value="1"/>
</dbReference>
<dbReference type="InterPro" id="IPR029066">
    <property type="entry name" value="PLP-binding_barrel"/>
</dbReference>
<dbReference type="Gene3D" id="3.20.20.10">
    <property type="entry name" value="Alanine racemase"/>
    <property type="match status" value="1"/>
</dbReference>
<dbReference type="PANTHER" id="PTHR10146:SF14">
    <property type="entry name" value="PYRIDOXAL PHOSPHATE HOMEOSTASIS PROTEIN"/>
    <property type="match status" value="1"/>
</dbReference>
<dbReference type="STRING" id="159291.SAMN05920897_10283"/>
<organism evidence="6 7">
    <name type="scientific">Alkalispirochaeta americana</name>
    <dbReference type="NCBI Taxonomy" id="159291"/>
    <lineage>
        <taxon>Bacteria</taxon>
        <taxon>Pseudomonadati</taxon>
        <taxon>Spirochaetota</taxon>
        <taxon>Spirochaetia</taxon>
        <taxon>Spirochaetales</taxon>
        <taxon>Spirochaetaceae</taxon>
        <taxon>Alkalispirochaeta</taxon>
    </lineage>
</organism>
<dbReference type="RefSeq" id="WP_076487634.1">
    <property type="nucleotide sequence ID" value="NZ_FTMS01000002.1"/>
</dbReference>
<dbReference type="NCBIfam" id="TIGR00044">
    <property type="entry name" value="YggS family pyridoxal phosphate-dependent enzyme"/>
    <property type="match status" value="1"/>
</dbReference>
<dbReference type="PIRSF" id="PIRSF004848">
    <property type="entry name" value="YBL036c_PLPDEIII"/>
    <property type="match status" value="1"/>
</dbReference>
<dbReference type="InterPro" id="IPR001608">
    <property type="entry name" value="Ala_racemase_N"/>
</dbReference>
<dbReference type="HAMAP" id="MF_02087">
    <property type="entry name" value="PLP_homeostasis"/>
    <property type="match status" value="1"/>
</dbReference>
<dbReference type="PANTHER" id="PTHR10146">
    <property type="entry name" value="PROLINE SYNTHETASE CO-TRANSCRIBED BACTERIAL HOMOLOG PROTEIN"/>
    <property type="match status" value="1"/>
</dbReference>
<comment type="cofactor">
    <cofactor evidence="3">
        <name>pyridoxal 5'-phosphate</name>
        <dbReference type="ChEBI" id="CHEBI:597326"/>
    </cofactor>
</comment>
<evidence type="ECO:0000256" key="4">
    <source>
        <dbReference type="RuleBase" id="RU004514"/>
    </source>
</evidence>
<feature type="modified residue" description="N6-(pyridoxal phosphate)lysine" evidence="2 3">
    <location>
        <position position="44"/>
    </location>
</feature>
<dbReference type="SUPFAM" id="SSF51419">
    <property type="entry name" value="PLP-binding barrel"/>
    <property type="match status" value="1"/>
</dbReference>
<dbReference type="OrthoDB" id="9804072at2"/>